<keyword evidence="1" id="KW-0472">Membrane</keyword>
<dbReference type="Proteomes" id="UP000279236">
    <property type="component" value="Unassembled WGS sequence"/>
</dbReference>
<dbReference type="AlphaFoldDB" id="A0A427XEZ8"/>
<accession>A0A427XEZ8</accession>
<name>A0A427XEZ8_9TREE</name>
<feature type="transmembrane region" description="Helical" evidence="1">
    <location>
        <begin position="81"/>
        <end position="98"/>
    </location>
</feature>
<protein>
    <submittedName>
        <fullName evidence="2">Uncharacterized protein</fullName>
    </submittedName>
</protein>
<keyword evidence="1" id="KW-1133">Transmembrane helix</keyword>
<proteinExistence type="predicted"/>
<evidence type="ECO:0000256" key="1">
    <source>
        <dbReference type="SAM" id="Phobius"/>
    </source>
</evidence>
<dbReference type="RefSeq" id="XP_028472474.1">
    <property type="nucleotide sequence ID" value="XM_028619300.1"/>
</dbReference>
<keyword evidence="3" id="KW-1185">Reference proteome</keyword>
<keyword evidence="1" id="KW-0812">Transmembrane</keyword>
<dbReference type="GeneID" id="39588181"/>
<sequence length="137" mass="14575">MITPQRQAMVHRIQTTMAVGYSAMGAWCVLAPASVITLSLTSTFARVDATTMLLMQCFGAQAVTTGLLLGTATMTAASFKAFGLAMLPYLGFNVWFGVGPGKGMFTPVLGLDFVGNIVFALGSAWCVRLLEEREKGQ</sequence>
<feature type="transmembrane region" description="Helical" evidence="1">
    <location>
        <begin position="51"/>
        <end position="69"/>
    </location>
</feature>
<feature type="transmembrane region" description="Helical" evidence="1">
    <location>
        <begin position="21"/>
        <end position="45"/>
    </location>
</feature>
<reference evidence="2 3" key="1">
    <citation type="submission" date="2018-11" db="EMBL/GenBank/DDBJ databases">
        <title>Genome sequence of Apiotrichum porosum DSM 27194.</title>
        <authorList>
            <person name="Aliyu H."/>
            <person name="Gorte O."/>
            <person name="Ochsenreither K."/>
        </authorList>
    </citation>
    <scope>NUCLEOTIDE SEQUENCE [LARGE SCALE GENOMIC DNA]</scope>
    <source>
        <strain evidence="2 3">DSM 27194</strain>
    </source>
</reference>
<evidence type="ECO:0000313" key="2">
    <source>
        <dbReference type="EMBL" id="RSH77327.1"/>
    </source>
</evidence>
<gene>
    <name evidence="2" type="ORF">EHS24_003638</name>
</gene>
<feature type="transmembrane region" description="Helical" evidence="1">
    <location>
        <begin position="104"/>
        <end position="127"/>
    </location>
</feature>
<dbReference type="OrthoDB" id="2145250at2759"/>
<comment type="caution">
    <text evidence="2">The sequence shown here is derived from an EMBL/GenBank/DDBJ whole genome shotgun (WGS) entry which is preliminary data.</text>
</comment>
<dbReference type="EMBL" id="RSCE01000017">
    <property type="protein sequence ID" value="RSH77327.1"/>
    <property type="molecule type" value="Genomic_DNA"/>
</dbReference>
<evidence type="ECO:0000313" key="3">
    <source>
        <dbReference type="Proteomes" id="UP000279236"/>
    </source>
</evidence>
<organism evidence="2 3">
    <name type="scientific">Apiotrichum porosum</name>
    <dbReference type="NCBI Taxonomy" id="105984"/>
    <lineage>
        <taxon>Eukaryota</taxon>
        <taxon>Fungi</taxon>
        <taxon>Dikarya</taxon>
        <taxon>Basidiomycota</taxon>
        <taxon>Agaricomycotina</taxon>
        <taxon>Tremellomycetes</taxon>
        <taxon>Trichosporonales</taxon>
        <taxon>Trichosporonaceae</taxon>
        <taxon>Apiotrichum</taxon>
    </lineage>
</organism>